<evidence type="ECO:0000256" key="1">
    <source>
        <dbReference type="SAM" id="MobiDB-lite"/>
    </source>
</evidence>
<keyword evidence="5" id="KW-1185">Reference proteome</keyword>
<organism evidence="4 5">
    <name type="scientific">Corynebacterium atypicum</name>
    <dbReference type="NCBI Taxonomy" id="191610"/>
    <lineage>
        <taxon>Bacteria</taxon>
        <taxon>Bacillati</taxon>
        <taxon>Actinomycetota</taxon>
        <taxon>Actinomycetes</taxon>
        <taxon>Mycobacteriales</taxon>
        <taxon>Corynebacteriaceae</taxon>
        <taxon>Corynebacterium</taxon>
    </lineage>
</organism>
<feature type="transmembrane region" description="Helical" evidence="2">
    <location>
        <begin position="140"/>
        <end position="156"/>
    </location>
</feature>
<keyword evidence="2" id="KW-0812">Transmembrane</keyword>
<keyword evidence="2" id="KW-0472">Membrane</keyword>
<feature type="transmembrane region" description="Helical" evidence="2">
    <location>
        <begin position="318"/>
        <end position="338"/>
    </location>
</feature>
<gene>
    <name evidence="4" type="ORF">CATYP_07420</name>
</gene>
<evidence type="ECO:0000313" key="4">
    <source>
        <dbReference type="EMBL" id="AIG64442.1"/>
    </source>
</evidence>
<dbReference type="InterPro" id="IPR002656">
    <property type="entry name" value="Acyl_transf_3_dom"/>
</dbReference>
<dbReference type="Proteomes" id="UP000028504">
    <property type="component" value="Chromosome"/>
</dbReference>
<feature type="region of interest" description="Disordered" evidence="1">
    <location>
        <begin position="367"/>
        <end position="389"/>
    </location>
</feature>
<proteinExistence type="predicted"/>
<sequence>MAWPDVAKGISILGVVALHICLEVPHGMETFIAGVNHILDPLRLCLFFLVSGLFSRKVLHLTFGQLWCRRLWFFAVPYVIFTPIEVAIKRHQWLLLGDTDLPGWRYYLYTVLSSENMYWFLWALIAFNIFLWVTRKLPRWLALALTFFPVLILPLAQDYPAVSQALMFLPVFMAGVHFSTAIKDFAAGANPARIVASVAFYVSGFAVYAMWRVVAEVGLEPVAWPLCPVPAQITPDEMWLVVRAFGQALMLPAAVLGAVGIAKIPVLSTGLQFLGRHTLPIYLGHPIALTLVYTPLFMAAEGMEVNGQSSDPLTRTGVWMALGAVASLLGSFAFWLLAQIPVLGWAVKPPRLEPLLARVLGTQLSDNGAGRRAEATQPASSGVGSEKIR</sequence>
<name>A0ABN4DDX8_9CORY</name>
<dbReference type="InterPro" id="IPR052734">
    <property type="entry name" value="Nod_factor_acetyltransferase"/>
</dbReference>
<dbReference type="PANTHER" id="PTHR37312">
    <property type="entry name" value="MEMBRANE-BOUND ACYLTRANSFERASE YKRP-RELATED"/>
    <property type="match status" value="1"/>
</dbReference>
<evidence type="ECO:0000313" key="5">
    <source>
        <dbReference type="Proteomes" id="UP000028504"/>
    </source>
</evidence>
<evidence type="ECO:0000256" key="2">
    <source>
        <dbReference type="SAM" id="Phobius"/>
    </source>
</evidence>
<feature type="domain" description="Acyltransferase 3" evidence="3">
    <location>
        <begin position="2"/>
        <end position="335"/>
    </location>
</feature>
<evidence type="ECO:0000259" key="3">
    <source>
        <dbReference type="Pfam" id="PF01757"/>
    </source>
</evidence>
<feature type="transmembrane region" description="Helical" evidence="2">
    <location>
        <begin position="71"/>
        <end position="88"/>
    </location>
</feature>
<feature type="transmembrane region" description="Helical" evidence="2">
    <location>
        <begin position="194"/>
        <end position="211"/>
    </location>
</feature>
<reference evidence="4 5" key="1">
    <citation type="submission" date="2014-07" db="EMBL/GenBank/DDBJ databases">
        <title>Complete genome sequence of Corynebacterium atypicum DSM 44849: identifiction of the mycolic acid biosynthesis genes.</title>
        <authorList>
            <person name="Tippelt A."/>
            <person name="Mollmann S."/>
            <person name="Albersmeier A."/>
            <person name="Jaenicke S."/>
            <person name="Ruckert C."/>
            <person name="Tauch A."/>
        </authorList>
    </citation>
    <scope>NUCLEOTIDE SEQUENCE [LARGE SCALE GENOMIC DNA]</scope>
    <source>
        <strain evidence="4 5">R2070</strain>
    </source>
</reference>
<keyword evidence="2" id="KW-1133">Transmembrane helix</keyword>
<feature type="transmembrane region" description="Helical" evidence="2">
    <location>
        <begin position="244"/>
        <end position="267"/>
    </location>
</feature>
<feature type="transmembrane region" description="Helical" evidence="2">
    <location>
        <begin position="117"/>
        <end position="133"/>
    </location>
</feature>
<dbReference type="PANTHER" id="PTHR37312:SF1">
    <property type="entry name" value="MEMBRANE-BOUND ACYLTRANSFERASE YKRP-RELATED"/>
    <property type="match status" value="1"/>
</dbReference>
<dbReference type="Pfam" id="PF01757">
    <property type="entry name" value="Acyl_transf_3"/>
    <property type="match status" value="1"/>
</dbReference>
<accession>A0ABN4DDX8</accession>
<feature type="transmembrane region" description="Helical" evidence="2">
    <location>
        <begin position="279"/>
        <end position="298"/>
    </location>
</feature>
<dbReference type="EMBL" id="CP008944">
    <property type="protein sequence ID" value="AIG64442.1"/>
    <property type="molecule type" value="Genomic_DNA"/>
</dbReference>
<protein>
    <recommendedName>
        <fullName evidence="3">Acyltransferase 3 domain-containing protein</fullName>
    </recommendedName>
</protein>
<feature type="transmembrane region" description="Helical" evidence="2">
    <location>
        <begin position="162"/>
        <end position="182"/>
    </location>
</feature>